<keyword evidence="3" id="KW-1185">Reference proteome</keyword>
<dbReference type="AlphaFoldDB" id="A0A2A2LNR9"/>
<dbReference type="OrthoDB" id="5837037at2759"/>
<keyword evidence="1" id="KW-1133">Transmembrane helix</keyword>
<comment type="caution">
    <text evidence="2">The sequence shown here is derived from an EMBL/GenBank/DDBJ whole genome shotgun (WGS) entry which is preliminary data.</text>
</comment>
<name>A0A2A2LNR9_9BILA</name>
<feature type="transmembrane region" description="Helical" evidence="1">
    <location>
        <begin position="109"/>
        <end position="129"/>
    </location>
</feature>
<accession>A0A2A2LNR9</accession>
<protein>
    <submittedName>
        <fullName evidence="2">Uncharacterized protein</fullName>
    </submittedName>
</protein>
<keyword evidence="1" id="KW-0472">Membrane</keyword>
<keyword evidence="1" id="KW-0812">Transmembrane</keyword>
<evidence type="ECO:0000313" key="2">
    <source>
        <dbReference type="EMBL" id="PAV87893.1"/>
    </source>
</evidence>
<organism evidence="2 3">
    <name type="scientific">Diploscapter pachys</name>
    <dbReference type="NCBI Taxonomy" id="2018661"/>
    <lineage>
        <taxon>Eukaryota</taxon>
        <taxon>Metazoa</taxon>
        <taxon>Ecdysozoa</taxon>
        <taxon>Nematoda</taxon>
        <taxon>Chromadorea</taxon>
        <taxon>Rhabditida</taxon>
        <taxon>Rhabditina</taxon>
        <taxon>Rhabditomorpha</taxon>
        <taxon>Rhabditoidea</taxon>
        <taxon>Rhabditidae</taxon>
        <taxon>Diploscapter</taxon>
    </lineage>
</organism>
<reference evidence="2 3" key="1">
    <citation type="journal article" date="2017" name="Curr. Biol.">
        <title>Genome architecture and evolution of a unichromosomal asexual nematode.</title>
        <authorList>
            <person name="Fradin H."/>
            <person name="Zegar C."/>
            <person name="Gutwein M."/>
            <person name="Lucas J."/>
            <person name="Kovtun M."/>
            <person name="Corcoran D."/>
            <person name="Baugh L.R."/>
            <person name="Kiontke K."/>
            <person name="Gunsalus K."/>
            <person name="Fitch D.H."/>
            <person name="Piano F."/>
        </authorList>
    </citation>
    <scope>NUCLEOTIDE SEQUENCE [LARGE SCALE GENOMIC DNA]</scope>
    <source>
        <strain evidence="2">PF1309</strain>
    </source>
</reference>
<dbReference type="Proteomes" id="UP000218231">
    <property type="component" value="Unassembled WGS sequence"/>
</dbReference>
<gene>
    <name evidence="2" type="ORF">WR25_08665</name>
</gene>
<proteinExistence type="predicted"/>
<feature type="transmembrane region" description="Helical" evidence="1">
    <location>
        <begin position="149"/>
        <end position="172"/>
    </location>
</feature>
<dbReference type="EMBL" id="LIAE01006540">
    <property type="protein sequence ID" value="PAV87893.1"/>
    <property type="molecule type" value="Genomic_DNA"/>
</dbReference>
<evidence type="ECO:0000313" key="3">
    <source>
        <dbReference type="Proteomes" id="UP000218231"/>
    </source>
</evidence>
<evidence type="ECO:0000256" key="1">
    <source>
        <dbReference type="SAM" id="Phobius"/>
    </source>
</evidence>
<sequence length="206" mass="23468">MAENDIDLDKLYDNFSESGKHFDLTVQTCSTITRFITNPLSVTGIVDAVDRYFAIFGRKPLRIRWILLFYCAFPLTGVLASVYNTWISNEFVKDDMICPIARGSEATKGVLFVVQWISIICAMIFYFVIYRKLSKHAKMLKLINKDLMYVTLIGWVLLDSTIPFIWTVYLFFVPSLKNRARDLCNCAPQITNVSAFVSPAQSSSAI</sequence>
<feature type="transmembrane region" description="Helical" evidence="1">
    <location>
        <begin position="65"/>
        <end position="86"/>
    </location>
</feature>